<protein>
    <submittedName>
        <fullName evidence="2">Uncharacterized protein</fullName>
    </submittedName>
</protein>
<sequence length="124" mass="13656">MATGYERSSDITENNPFSDFSRSSKKIISRCVARRSGGDGRRCPAAATAVLFIPSYHTRSLTFIWKKIQLFLLSLTNTCVTHLGLTTQVMACCCPQSWNSPPPSPGLPRLFTGMSPPRLDRSST</sequence>
<keyword evidence="3" id="KW-1185">Reference proteome</keyword>
<reference evidence="2 3" key="1">
    <citation type="submission" date="2019-05" db="EMBL/GenBank/DDBJ databases">
        <title>Another draft genome of Portunus trituberculatus and its Hox gene families provides insights of decapod evolution.</title>
        <authorList>
            <person name="Jeong J.-H."/>
            <person name="Song I."/>
            <person name="Kim S."/>
            <person name="Choi T."/>
            <person name="Kim D."/>
            <person name="Ryu S."/>
            <person name="Kim W."/>
        </authorList>
    </citation>
    <scope>NUCLEOTIDE SEQUENCE [LARGE SCALE GENOMIC DNA]</scope>
    <source>
        <tissue evidence="2">Muscle</tissue>
    </source>
</reference>
<feature type="region of interest" description="Disordered" evidence="1">
    <location>
        <begin position="104"/>
        <end position="124"/>
    </location>
</feature>
<accession>A0A5B7H240</accession>
<name>A0A5B7H240_PORTR</name>
<comment type="caution">
    <text evidence="2">The sequence shown here is derived from an EMBL/GenBank/DDBJ whole genome shotgun (WGS) entry which is preliminary data.</text>
</comment>
<dbReference type="AlphaFoldDB" id="A0A5B7H240"/>
<dbReference type="EMBL" id="VSRR010022989">
    <property type="protein sequence ID" value="MPC65152.1"/>
    <property type="molecule type" value="Genomic_DNA"/>
</dbReference>
<evidence type="ECO:0000313" key="2">
    <source>
        <dbReference type="EMBL" id="MPC65152.1"/>
    </source>
</evidence>
<organism evidence="2 3">
    <name type="scientific">Portunus trituberculatus</name>
    <name type="common">Swimming crab</name>
    <name type="synonym">Neptunus trituberculatus</name>
    <dbReference type="NCBI Taxonomy" id="210409"/>
    <lineage>
        <taxon>Eukaryota</taxon>
        <taxon>Metazoa</taxon>
        <taxon>Ecdysozoa</taxon>
        <taxon>Arthropoda</taxon>
        <taxon>Crustacea</taxon>
        <taxon>Multicrustacea</taxon>
        <taxon>Malacostraca</taxon>
        <taxon>Eumalacostraca</taxon>
        <taxon>Eucarida</taxon>
        <taxon>Decapoda</taxon>
        <taxon>Pleocyemata</taxon>
        <taxon>Brachyura</taxon>
        <taxon>Eubrachyura</taxon>
        <taxon>Portunoidea</taxon>
        <taxon>Portunidae</taxon>
        <taxon>Portuninae</taxon>
        <taxon>Portunus</taxon>
    </lineage>
</organism>
<evidence type="ECO:0000256" key="1">
    <source>
        <dbReference type="SAM" id="MobiDB-lite"/>
    </source>
</evidence>
<proteinExistence type="predicted"/>
<evidence type="ECO:0000313" key="3">
    <source>
        <dbReference type="Proteomes" id="UP000324222"/>
    </source>
</evidence>
<dbReference type="Proteomes" id="UP000324222">
    <property type="component" value="Unassembled WGS sequence"/>
</dbReference>
<gene>
    <name evidence="2" type="ORF">E2C01_059281</name>
</gene>